<reference evidence="3" key="1">
    <citation type="submission" date="2014-09" db="EMBL/GenBank/DDBJ databases">
        <title>Genome sequence of the luminous mushroom Mycena chlorophos for searching fungal bioluminescence genes.</title>
        <authorList>
            <person name="Tanaka Y."/>
            <person name="Kasuga D."/>
            <person name="Oba Y."/>
            <person name="Hase S."/>
            <person name="Sato K."/>
            <person name="Oba Y."/>
            <person name="Sakakibara Y."/>
        </authorList>
    </citation>
    <scope>NUCLEOTIDE SEQUENCE</scope>
</reference>
<organism evidence="3 4">
    <name type="scientific">Mycena chlorophos</name>
    <name type="common">Agaric fungus</name>
    <name type="synonym">Agaricus chlorophos</name>
    <dbReference type="NCBI Taxonomy" id="658473"/>
    <lineage>
        <taxon>Eukaryota</taxon>
        <taxon>Fungi</taxon>
        <taxon>Dikarya</taxon>
        <taxon>Basidiomycota</taxon>
        <taxon>Agaricomycotina</taxon>
        <taxon>Agaricomycetes</taxon>
        <taxon>Agaricomycetidae</taxon>
        <taxon>Agaricales</taxon>
        <taxon>Marasmiineae</taxon>
        <taxon>Mycenaceae</taxon>
        <taxon>Mycena</taxon>
    </lineage>
</organism>
<keyword evidence="2" id="KW-0472">Membrane</keyword>
<protein>
    <submittedName>
        <fullName evidence="3">Uncharacterized protein</fullName>
    </submittedName>
</protein>
<dbReference type="Proteomes" id="UP000815677">
    <property type="component" value="Unassembled WGS sequence"/>
</dbReference>
<proteinExistence type="predicted"/>
<sequence length="643" mass="73192">MLHALFALVRRLFGQTGLFILRLLSRLFVIRRRAYNRDERRATGHQCDQQLEEAPLNSQLPVRTTTSCSEQPFASNLATALSTDHPKICSLDAEVSPLPALLNDAHARIFPGSPETLGRYSRRIFASDERTRFKVPPLTISSEIQNPDEEWKLCLHSEGTPYFFHAGNRVYTDANLFNPALRLWVNEQMRTILDFLQAHDVTLNTNVDLVLDEYIYTDKSQGCQYYFVNHDSQRLFWIDFAVSKIFEEAEELPNGVTSTAHVGLVLEERYWYHCVLFPHSLVVTKDIVDELRVSVLYAIAGTMTSATSTVSRRVGELHQMVKVIDGVSKNFGSTRDRILSGMSSIVARFMYEFAHNRVLNFYGQPSVRVNVYSSIYSTKSKRTLLIRILSPMLFYAPDFHLKGLHKIYTDGLVRHSGWSDFVNRLTSEWQEFTLYATVVLNANVAFLSIQTVDTNGQQTPRRSPTQIVSYMSMLTSIGAIIVGLLLLRQNRNRDRGTAAEASRYMFDRTHPTLGLETLAILHSLPYAMLIWSMVSFLIAFLFMCLQDADIQTRVVVAIMSGTVLALILWCVVEGWENGMLPSRSIWSWPWAEQENNQAEKGDGEKGDQVVEQELGVDESKPEKQPWRCMSFSLRKGLNRTAAV</sequence>
<feature type="transmembrane region" description="Helical" evidence="2">
    <location>
        <begin position="518"/>
        <end position="542"/>
    </location>
</feature>
<feature type="region of interest" description="Disordered" evidence="1">
    <location>
        <begin position="596"/>
        <end position="623"/>
    </location>
</feature>
<accession>A0ABQ0L4W9</accession>
<evidence type="ECO:0000256" key="1">
    <source>
        <dbReference type="SAM" id="MobiDB-lite"/>
    </source>
</evidence>
<evidence type="ECO:0000313" key="3">
    <source>
        <dbReference type="EMBL" id="GAT46161.1"/>
    </source>
</evidence>
<keyword evidence="4" id="KW-1185">Reference proteome</keyword>
<name>A0ABQ0L4W9_MYCCL</name>
<feature type="transmembrane region" description="Helical" evidence="2">
    <location>
        <begin position="467"/>
        <end position="487"/>
    </location>
</feature>
<dbReference type="EMBL" id="DF842145">
    <property type="protein sequence ID" value="GAT46161.1"/>
    <property type="molecule type" value="Genomic_DNA"/>
</dbReference>
<keyword evidence="2" id="KW-0812">Transmembrane</keyword>
<keyword evidence="2" id="KW-1133">Transmembrane helix</keyword>
<evidence type="ECO:0000256" key="2">
    <source>
        <dbReference type="SAM" id="Phobius"/>
    </source>
</evidence>
<gene>
    <name evidence="3" type="ORF">MCHLO_03699</name>
</gene>
<evidence type="ECO:0000313" key="4">
    <source>
        <dbReference type="Proteomes" id="UP000815677"/>
    </source>
</evidence>
<feature type="transmembrane region" description="Helical" evidence="2">
    <location>
        <begin position="554"/>
        <end position="575"/>
    </location>
</feature>
<feature type="compositionally biased region" description="Basic and acidic residues" evidence="1">
    <location>
        <begin position="597"/>
        <end position="608"/>
    </location>
</feature>